<dbReference type="InterPro" id="IPR013762">
    <property type="entry name" value="Integrase-like_cat_sf"/>
</dbReference>
<accession>A0A974WGA1</accession>
<organism evidence="3 4">
    <name type="scientific">Fulvivirga lutea</name>
    <dbReference type="NCBI Taxonomy" id="2810512"/>
    <lineage>
        <taxon>Bacteria</taxon>
        <taxon>Pseudomonadati</taxon>
        <taxon>Bacteroidota</taxon>
        <taxon>Cytophagia</taxon>
        <taxon>Cytophagales</taxon>
        <taxon>Fulvivirgaceae</taxon>
        <taxon>Fulvivirga</taxon>
    </lineage>
</organism>
<protein>
    <submittedName>
        <fullName evidence="3">Tyrosine-type recombinase/integrase</fullName>
    </submittedName>
</protein>
<dbReference type="InterPro" id="IPR011010">
    <property type="entry name" value="DNA_brk_join_enz"/>
</dbReference>
<reference evidence="3" key="1">
    <citation type="submission" date="2021-02" db="EMBL/GenBank/DDBJ databases">
        <title>Fulvivirga sp. S481 isolated from sea water.</title>
        <authorList>
            <person name="Bae S.S."/>
            <person name="Baek K."/>
        </authorList>
    </citation>
    <scope>NUCLEOTIDE SEQUENCE</scope>
    <source>
        <strain evidence="3">S481</strain>
    </source>
</reference>
<dbReference type="SUPFAM" id="SSF56349">
    <property type="entry name" value="DNA breaking-rejoining enzymes"/>
    <property type="match status" value="1"/>
</dbReference>
<dbReference type="RefSeq" id="WP_205721028.1">
    <property type="nucleotide sequence ID" value="NZ_CP070608.1"/>
</dbReference>
<name>A0A974WGA1_9BACT</name>
<evidence type="ECO:0000259" key="2">
    <source>
        <dbReference type="PROSITE" id="PS51898"/>
    </source>
</evidence>
<dbReference type="GO" id="GO:0006310">
    <property type="term" value="P:DNA recombination"/>
    <property type="evidence" value="ECO:0007669"/>
    <property type="project" value="UniProtKB-KW"/>
</dbReference>
<dbReference type="Pfam" id="PF00589">
    <property type="entry name" value="Phage_integrase"/>
    <property type="match status" value="1"/>
</dbReference>
<dbReference type="GO" id="GO:0003677">
    <property type="term" value="F:DNA binding"/>
    <property type="evidence" value="ECO:0007669"/>
    <property type="project" value="InterPro"/>
</dbReference>
<dbReference type="KEGG" id="fuv:JR347_12995"/>
<gene>
    <name evidence="3" type="ORF">JR347_12995</name>
</gene>
<proteinExistence type="predicted"/>
<evidence type="ECO:0000313" key="4">
    <source>
        <dbReference type="Proteomes" id="UP000662783"/>
    </source>
</evidence>
<sequence>MLRWNHFPFFIFLSPLSSNLVFPSFQIGEKYIKYHFLTVYLKCGTIIYFKLAKMSVGQTACSPLDWDREFQKLLKELSVAIHEAEGERKVTLARYQTAIAIGGYLGPRAKELLHFTWFDFLGKSEKDVYEFKTEKNRKIYFNEKLLKLISANYKIIDPNNVHDFILESPKHPGKPISTRAFNKAFKKVLENYNVITDNPSSHTLRKTFAYRVFDNKGKDEQALIFVGEVLGHSSIDYTRKYLGIKRNQIKEAYLSIH</sequence>
<dbReference type="Gene3D" id="1.10.443.10">
    <property type="entry name" value="Intergrase catalytic core"/>
    <property type="match status" value="1"/>
</dbReference>
<dbReference type="AlphaFoldDB" id="A0A974WGA1"/>
<keyword evidence="4" id="KW-1185">Reference proteome</keyword>
<dbReference type="PROSITE" id="PS51898">
    <property type="entry name" value="TYR_RECOMBINASE"/>
    <property type="match status" value="1"/>
</dbReference>
<feature type="domain" description="Tyr recombinase" evidence="2">
    <location>
        <begin position="59"/>
        <end position="254"/>
    </location>
</feature>
<dbReference type="GO" id="GO:0015074">
    <property type="term" value="P:DNA integration"/>
    <property type="evidence" value="ECO:0007669"/>
    <property type="project" value="InterPro"/>
</dbReference>
<dbReference type="InterPro" id="IPR002104">
    <property type="entry name" value="Integrase_catalytic"/>
</dbReference>
<keyword evidence="1" id="KW-0233">DNA recombination</keyword>
<evidence type="ECO:0000256" key="1">
    <source>
        <dbReference type="ARBA" id="ARBA00023172"/>
    </source>
</evidence>
<dbReference type="EMBL" id="CP070608">
    <property type="protein sequence ID" value="QSE96512.1"/>
    <property type="molecule type" value="Genomic_DNA"/>
</dbReference>
<dbReference type="Proteomes" id="UP000662783">
    <property type="component" value="Chromosome"/>
</dbReference>
<evidence type="ECO:0000313" key="3">
    <source>
        <dbReference type="EMBL" id="QSE96512.1"/>
    </source>
</evidence>